<evidence type="ECO:0000256" key="15">
    <source>
        <dbReference type="SAM" id="SignalP"/>
    </source>
</evidence>
<reference evidence="17 18" key="1">
    <citation type="submission" date="2019-02" db="EMBL/GenBank/DDBJ databases">
        <title>Deep-cultivation of Planctomycetes and their phenomic and genomic characterization uncovers novel biology.</title>
        <authorList>
            <person name="Wiegand S."/>
            <person name="Jogler M."/>
            <person name="Boedeker C."/>
            <person name="Pinto D."/>
            <person name="Vollmers J."/>
            <person name="Rivas-Marin E."/>
            <person name="Kohn T."/>
            <person name="Peeters S.H."/>
            <person name="Heuer A."/>
            <person name="Rast P."/>
            <person name="Oberbeckmann S."/>
            <person name="Bunk B."/>
            <person name="Jeske O."/>
            <person name="Meyerdierks A."/>
            <person name="Storesund J.E."/>
            <person name="Kallscheuer N."/>
            <person name="Luecker S."/>
            <person name="Lage O.M."/>
            <person name="Pohl T."/>
            <person name="Merkel B.J."/>
            <person name="Hornburger P."/>
            <person name="Mueller R.-W."/>
            <person name="Bruemmer F."/>
            <person name="Labrenz M."/>
            <person name="Spormann A.M."/>
            <person name="Op den Camp H."/>
            <person name="Overmann J."/>
            <person name="Amann R."/>
            <person name="Jetten M.S.M."/>
            <person name="Mascher T."/>
            <person name="Medema M.H."/>
            <person name="Devos D.P."/>
            <person name="Kaster A.-K."/>
            <person name="Ovreas L."/>
            <person name="Rohde M."/>
            <person name="Galperin M.Y."/>
            <person name="Jogler C."/>
        </authorList>
    </citation>
    <scope>NUCLEOTIDE SEQUENCE [LARGE SCALE GENOMIC DNA]</scope>
    <source>
        <strain evidence="17 18">Pan181</strain>
    </source>
</reference>
<dbReference type="SUPFAM" id="SSF46626">
    <property type="entry name" value="Cytochrome c"/>
    <property type="match status" value="2"/>
</dbReference>
<dbReference type="FunFam" id="1.10.760.10:FF:000019">
    <property type="entry name" value="Di-heme cytochrome C peroxidase"/>
    <property type="match status" value="1"/>
</dbReference>
<evidence type="ECO:0000256" key="4">
    <source>
        <dbReference type="ARBA" id="ARBA00022617"/>
    </source>
</evidence>
<dbReference type="InterPro" id="IPR051395">
    <property type="entry name" value="Cytochrome_c_Peroxidase/MauG"/>
</dbReference>
<dbReference type="GO" id="GO:0042597">
    <property type="term" value="C:periplasmic space"/>
    <property type="evidence" value="ECO:0007669"/>
    <property type="project" value="UniProtKB-SubCell"/>
</dbReference>
<comment type="subcellular location">
    <subcellularLocation>
        <location evidence="1">Periplasm</location>
    </subcellularLocation>
</comment>
<evidence type="ECO:0000256" key="11">
    <source>
        <dbReference type="ARBA" id="ARBA00058991"/>
    </source>
</evidence>
<evidence type="ECO:0000313" key="17">
    <source>
        <dbReference type="EMBL" id="QDU57307.1"/>
    </source>
</evidence>
<dbReference type="PANTHER" id="PTHR30600">
    <property type="entry name" value="CYTOCHROME C PEROXIDASE-RELATED"/>
    <property type="match status" value="1"/>
</dbReference>
<dbReference type="EMBL" id="CP036278">
    <property type="protein sequence ID" value="QDU57307.1"/>
    <property type="molecule type" value="Genomic_DNA"/>
</dbReference>
<keyword evidence="3" id="KW-0813">Transport</keyword>
<name>A0A518ARG0_9BACT</name>
<evidence type="ECO:0000259" key="16">
    <source>
        <dbReference type="PROSITE" id="PS51007"/>
    </source>
</evidence>
<evidence type="ECO:0000256" key="1">
    <source>
        <dbReference type="ARBA" id="ARBA00004418"/>
    </source>
</evidence>
<dbReference type="InterPro" id="IPR009056">
    <property type="entry name" value="Cyt_c-like_dom"/>
</dbReference>
<feature type="signal peptide" evidence="15">
    <location>
        <begin position="1"/>
        <end position="24"/>
    </location>
</feature>
<keyword evidence="7" id="KW-0574">Periplasm</keyword>
<evidence type="ECO:0000256" key="9">
    <source>
        <dbReference type="ARBA" id="ARBA00023002"/>
    </source>
</evidence>
<keyword evidence="4 13" id="KW-0349">Heme</keyword>
<feature type="compositionally biased region" description="Basic and acidic residues" evidence="14">
    <location>
        <begin position="434"/>
        <end position="446"/>
    </location>
</feature>
<evidence type="ECO:0000256" key="5">
    <source>
        <dbReference type="ARBA" id="ARBA00022723"/>
    </source>
</evidence>
<keyword evidence="18" id="KW-1185">Reference proteome</keyword>
<evidence type="ECO:0000256" key="2">
    <source>
        <dbReference type="ARBA" id="ARBA00004856"/>
    </source>
</evidence>
<dbReference type="InterPro" id="IPR004852">
    <property type="entry name" value="Di-haem_cyt_c_peroxidsae"/>
</dbReference>
<keyword evidence="8" id="KW-0249">Electron transport</keyword>
<keyword evidence="9 17" id="KW-0560">Oxidoreductase</keyword>
<sequence precursor="true">MFQGRHLIRVCLLLFTLLAMSVVASEVRRHDSDEVNESKVADATEPRGMPDQRQQVGLPRVNSTTLENGNRITRGRSGFFERKPPREERTPEARTEYIEQLRDIYSKPPQQWPAPHVDHAVAWKEIGLLPELPPVDPESEAAARIELGKHLFFDPRLSASRQIACASCHDPDLAWGDGRTVSFGNERKMLTRNAPSIMNVRYSQVFFWDGRAESLEDQAHAVMLNPNEMGSSKSLVEGRLQSVPLYLELFQKAYPQEEITIEVASRAIADFERTIVGGRSRFDRFMKGDPNALSDEAMAGLDLFRREARCINCHHGPTFSDNQLHVVGLSYYGRKYEDLGQFEQTRRIEDVGRFKTPSLRNVSQTGPYMHNGLFPSIRGVLNMYNAGMPTLVPKNDQQMDDPFFPHKSPLLMPLGLNTQDLSDLESFLQSLEEPPLRVRPPERAEEAPSEGTTTSVAADYQD</sequence>
<dbReference type="KEGG" id="amuc:Pan181_35220"/>
<dbReference type="PROSITE" id="PS51007">
    <property type="entry name" value="CYTC"/>
    <property type="match status" value="2"/>
</dbReference>
<dbReference type="Pfam" id="PF03150">
    <property type="entry name" value="CCP_MauG"/>
    <property type="match status" value="1"/>
</dbReference>
<dbReference type="GO" id="GO:0009055">
    <property type="term" value="F:electron transfer activity"/>
    <property type="evidence" value="ECO:0007669"/>
    <property type="project" value="InterPro"/>
</dbReference>
<proteinExistence type="predicted"/>
<feature type="compositionally biased region" description="Polar residues" evidence="14">
    <location>
        <begin position="61"/>
        <end position="71"/>
    </location>
</feature>
<dbReference type="InterPro" id="IPR036909">
    <property type="entry name" value="Cyt_c-like_dom_sf"/>
</dbReference>
<accession>A0A518ARG0</accession>
<evidence type="ECO:0000313" key="18">
    <source>
        <dbReference type="Proteomes" id="UP000315750"/>
    </source>
</evidence>
<comment type="function">
    <text evidence="11">Involved in methylamine metabolism. Essential for the maturation of the beta subunit of MADH, presumably via a step in the biosynthesis of tryptophan tryptophylquinone (TTQ), the cofactor of MADH.</text>
</comment>
<dbReference type="PANTHER" id="PTHR30600:SF10">
    <property type="entry name" value="BLL6722 PROTEIN"/>
    <property type="match status" value="1"/>
</dbReference>
<comment type="pathway">
    <text evidence="2">One-carbon metabolism; methylamine degradation.</text>
</comment>
<evidence type="ECO:0000256" key="14">
    <source>
        <dbReference type="SAM" id="MobiDB-lite"/>
    </source>
</evidence>
<evidence type="ECO:0000256" key="10">
    <source>
        <dbReference type="ARBA" id="ARBA00023004"/>
    </source>
</evidence>
<evidence type="ECO:0000256" key="3">
    <source>
        <dbReference type="ARBA" id="ARBA00022448"/>
    </source>
</evidence>
<feature type="domain" description="Cytochrome c" evidence="16">
    <location>
        <begin position="295"/>
        <end position="432"/>
    </location>
</feature>
<gene>
    <name evidence="17" type="primary">ccp_2</name>
    <name evidence="17" type="ORF">Pan181_35220</name>
</gene>
<evidence type="ECO:0000256" key="13">
    <source>
        <dbReference type="PROSITE-ProRule" id="PRU00433"/>
    </source>
</evidence>
<dbReference type="Gene3D" id="1.10.760.10">
    <property type="entry name" value="Cytochrome c-like domain"/>
    <property type="match status" value="2"/>
</dbReference>
<feature type="domain" description="Cytochrome c" evidence="16">
    <location>
        <begin position="143"/>
        <end position="251"/>
    </location>
</feature>
<dbReference type="AlphaFoldDB" id="A0A518ARG0"/>
<feature type="region of interest" description="Disordered" evidence="14">
    <location>
        <begin position="429"/>
        <end position="462"/>
    </location>
</feature>
<feature type="compositionally biased region" description="Basic and acidic residues" evidence="14">
    <location>
        <begin position="28"/>
        <end position="50"/>
    </location>
</feature>
<dbReference type="GO" id="GO:0046872">
    <property type="term" value="F:metal ion binding"/>
    <property type="evidence" value="ECO:0007669"/>
    <property type="project" value="UniProtKB-KW"/>
</dbReference>
<keyword evidence="5 13" id="KW-0479">Metal-binding</keyword>
<feature type="chain" id="PRO_5022131544" description="Methylamine utilization protein MauG" evidence="15">
    <location>
        <begin position="25"/>
        <end position="462"/>
    </location>
</feature>
<organism evidence="17 18">
    <name type="scientific">Aeoliella mucimassa</name>
    <dbReference type="NCBI Taxonomy" id="2527972"/>
    <lineage>
        <taxon>Bacteria</taxon>
        <taxon>Pseudomonadati</taxon>
        <taxon>Planctomycetota</taxon>
        <taxon>Planctomycetia</taxon>
        <taxon>Pirellulales</taxon>
        <taxon>Lacipirellulaceae</taxon>
        <taxon>Aeoliella</taxon>
    </lineage>
</organism>
<dbReference type="GO" id="GO:0020037">
    <property type="term" value="F:heme binding"/>
    <property type="evidence" value="ECO:0007669"/>
    <property type="project" value="InterPro"/>
</dbReference>
<evidence type="ECO:0000256" key="6">
    <source>
        <dbReference type="ARBA" id="ARBA00022729"/>
    </source>
</evidence>
<feature type="compositionally biased region" description="Basic and acidic residues" evidence="14">
    <location>
        <begin position="79"/>
        <end position="93"/>
    </location>
</feature>
<dbReference type="Proteomes" id="UP000315750">
    <property type="component" value="Chromosome"/>
</dbReference>
<keyword evidence="10 13" id="KW-0408">Iron</keyword>
<evidence type="ECO:0000256" key="7">
    <source>
        <dbReference type="ARBA" id="ARBA00022764"/>
    </source>
</evidence>
<evidence type="ECO:0000256" key="8">
    <source>
        <dbReference type="ARBA" id="ARBA00022982"/>
    </source>
</evidence>
<keyword evidence="17" id="KW-0575">Peroxidase</keyword>
<dbReference type="GO" id="GO:0004130">
    <property type="term" value="F:cytochrome-c peroxidase activity"/>
    <property type="evidence" value="ECO:0007669"/>
    <property type="project" value="TreeGrafter"/>
</dbReference>
<protein>
    <recommendedName>
        <fullName evidence="12">Methylamine utilization protein MauG</fullName>
    </recommendedName>
</protein>
<evidence type="ECO:0000256" key="12">
    <source>
        <dbReference type="ARBA" id="ARBA00073576"/>
    </source>
</evidence>
<keyword evidence="6 15" id="KW-0732">Signal</keyword>
<feature type="region of interest" description="Disordered" evidence="14">
    <location>
        <begin position="28"/>
        <end position="93"/>
    </location>
</feature>